<keyword evidence="1" id="KW-0472">Membrane</keyword>
<keyword evidence="1" id="KW-0812">Transmembrane</keyword>
<sequence length="167" mass="17927">MLLLPGTTASAVTPVTIVHTEHIKAGPYDVTLGFSVWPLRAMQSLDFTFSPDGGIAGKSGALMMTGPGIKRKDRNEPLVRHPRQRDDWGLDVRSLDAPGTYTIGFKIDGPAGHGEGRLENLTVLDQPGPPIALSWAVCSLPLLALIGLLAVCWRRVRPGRMAAKTPL</sequence>
<comment type="caution">
    <text evidence="2">The sequence shown here is derived from an EMBL/GenBank/DDBJ whole genome shotgun (WGS) entry which is preliminary data.</text>
</comment>
<gene>
    <name evidence="2" type="ORF">D5S18_21015</name>
</gene>
<accession>A0A3A4K5N8</accession>
<feature type="transmembrane region" description="Helical" evidence="1">
    <location>
        <begin position="132"/>
        <end position="153"/>
    </location>
</feature>
<name>A0A3A4K5N8_9NOCA</name>
<organism evidence="2 3">
    <name type="scientific">Nocardia panacis</name>
    <dbReference type="NCBI Taxonomy" id="2340916"/>
    <lineage>
        <taxon>Bacteria</taxon>
        <taxon>Bacillati</taxon>
        <taxon>Actinomycetota</taxon>
        <taxon>Actinomycetes</taxon>
        <taxon>Mycobacteriales</taxon>
        <taxon>Nocardiaceae</taxon>
        <taxon>Nocardia</taxon>
    </lineage>
</organism>
<protein>
    <submittedName>
        <fullName evidence="2">Uncharacterized protein</fullName>
    </submittedName>
</protein>
<evidence type="ECO:0000256" key="1">
    <source>
        <dbReference type="SAM" id="Phobius"/>
    </source>
</evidence>
<dbReference type="OrthoDB" id="4717855at2"/>
<keyword evidence="1" id="KW-1133">Transmembrane helix</keyword>
<dbReference type="AlphaFoldDB" id="A0A3A4K5N8"/>
<evidence type="ECO:0000313" key="3">
    <source>
        <dbReference type="Proteomes" id="UP000266677"/>
    </source>
</evidence>
<proteinExistence type="predicted"/>
<dbReference type="Proteomes" id="UP000266677">
    <property type="component" value="Unassembled WGS sequence"/>
</dbReference>
<keyword evidence="3" id="KW-1185">Reference proteome</keyword>
<dbReference type="EMBL" id="QZFU01000023">
    <property type="protein sequence ID" value="RJO73841.1"/>
    <property type="molecule type" value="Genomic_DNA"/>
</dbReference>
<reference evidence="2 3" key="1">
    <citation type="submission" date="2018-09" db="EMBL/GenBank/DDBJ databases">
        <title>YIM PH21274 draft genome.</title>
        <authorList>
            <person name="Miao C."/>
        </authorList>
    </citation>
    <scope>NUCLEOTIDE SEQUENCE [LARGE SCALE GENOMIC DNA]</scope>
    <source>
        <strain evidence="2 3">YIM PH 21724</strain>
    </source>
</reference>
<evidence type="ECO:0000313" key="2">
    <source>
        <dbReference type="EMBL" id="RJO73841.1"/>
    </source>
</evidence>